<evidence type="ECO:0000313" key="5">
    <source>
        <dbReference type="Proteomes" id="UP001501490"/>
    </source>
</evidence>
<sequence>MRRPIRLLATGVVTIALAATAASAGAAPSAAPRGPKLQSSAEVAASKQTYGVTASRAAKLKSYAPTANFTATWKRSDALKVSMDSTNTTPIIPENFPVISNKVWQWDTWPLTGMNTKPITYKGWHVIMSLVAPRTIPYGDRHWVARIGYYYSRDGHNWKYGGQLMDEARGIGCMEWAGTAIKTGKNTVRQIYTTVGAKRGGSTCRTTPPFDVKQRLAISKGKIHADSKGVWFTGFTSHKIIAQPDGKFYQTQAQGIAPYDYAFRDPFMFRNPKDKKVYAVFEGNTGGVTGSHRCSSRDLGNLPPGHTVDPESTKFTGNIGLMVATNSALTKWKLLPPLLSANCVNRQTERPHVVIKNGLYYLFTISHKFTYAPGVTGPDGVYGFVGSSLRSDYQPMNGSGLVLGNPPEAPEQNYSHEVLPNLMVQSFIDQVPTANGPRFGGTLAPTLQLGIDGANSYLTRILPYGYIPAMAGN</sequence>
<dbReference type="CDD" id="cd08997">
    <property type="entry name" value="GH68"/>
    <property type="match status" value="1"/>
</dbReference>
<comment type="caution">
    <text evidence="4">The sequence shown here is derived from an EMBL/GenBank/DDBJ whole genome shotgun (WGS) entry which is preliminary data.</text>
</comment>
<dbReference type="InterPro" id="IPR003469">
    <property type="entry name" value="Glyco_hydro_68"/>
</dbReference>
<evidence type="ECO:0000256" key="1">
    <source>
        <dbReference type="ARBA" id="ARBA00006775"/>
    </source>
</evidence>
<accession>A0ABP7AV27</accession>
<organism evidence="4 5">
    <name type="scientific">Microlunatus ginsengisoli</name>
    <dbReference type="NCBI Taxonomy" id="363863"/>
    <lineage>
        <taxon>Bacteria</taxon>
        <taxon>Bacillati</taxon>
        <taxon>Actinomycetota</taxon>
        <taxon>Actinomycetes</taxon>
        <taxon>Propionibacteriales</taxon>
        <taxon>Propionibacteriaceae</taxon>
        <taxon>Microlunatus</taxon>
    </lineage>
</organism>
<dbReference type="RefSeq" id="WP_344809766.1">
    <property type="nucleotide sequence ID" value="NZ_BAABAB010000051.1"/>
</dbReference>
<dbReference type="GO" id="GO:0016787">
    <property type="term" value="F:hydrolase activity"/>
    <property type="evidence" value="ECO:0007669"/>
    <property type="project" value="UniProtKB-KW"/>
</dbReference>
<dbReference type="EMBL" id="BAABAB010000051">
    <property type="protein sequence ID" value="GAA3641191.1"/>
    <property type="molecule type" value="Genomic_DNA"/>
</dbReference>
<proteinExistence type="inferred from homology"/>
<dbReference type="Pfam" id="PF02435">
    <property type="entry name" value="Glyco_hydro_68"/>
    <property type="match status" value="1"/>
</dbReference>
<dbReference type="Gene3D" id="2.115.10.20">
    <property type="entry name" value="Glycosyl hydrolase domain, family 43"/>
    <property type="match status" value="1"/>
</dbReference>
<feature type="chain" id="PRO_5045156492" evidence="3">
    <location>
        <begin position="27"/>
        <end position="473"/>
    </location>
</feature>
<evidence type="ECO:0000313" key="4">
    <source>
        <dbReference type="EMBL" id="GAA3641191.1"/>
    </source>
</evidence>
<protein>
    <submittedName>
        <fullName evidence="4">Glycoside hydrolase family 68 protein</fullName>
    </submittedName>
</protein>
<keyword evidence="3" id="KW-0732">Signal</keyword>
<evidence type="ECO:0000256" key="2">
    <source>
        <dbReference type="RuleBase" id="RU361220"/>
    </source>
</evidence>
<dbReference type="InterPro" id="IPR023296">
    <property type="entry name" value="Glyco_hydro_beta-prop_sf"/>
</dbReference>
<feature type="signal peptide" evidence="3">
    <location>
        <begin position="1"/>
        <end position="26"/>
    </location>
</feature>
<comment type="similarity">
    <text evidence="1 2">Belongs to the glycosyl hydrolase 68 family.</text>
</comment>
<keyword evidence="4" id="KW-0378">Hydrolase</keyword>
<reference evidence="5" key="1">
    <citation type="journal article" date="2019" name="Int. J. Syst. Evol. Microbiol.">
        <title>The Global Catalogue of Microorganisms (GCM) 10K type strain sequencing project: providing services to taxonomists for standard genome sequencing and annotation.</title>
        <authorList>
            <consortium name="The Broad Institute Genomics Platform"/>
            <consortium name="The Broad Institute Genome Sequencing Center for Infectious Disease"/>
            <person name="Wu L."/>
            <person name="Ma J."/>
        </authorList>
    </citation>
    <scope>NUCLEOTIDE SEQUENCE [LARGE SCALE GENOMIC DNA]</scope>
    <source>
        <strain evidence="5">JCM 16929</strain>
    </source>
</reference>
<name>A0ABP7AV27_9ACTN</name>
<keyword evidence="5" id="KW-1185">Reference proteome</keyword>
<gene>
    <name evidence="4" type="ORF">GCM10022236_49810</name>
</gene>
<dbReference type="Proteomes" id="UP001501490">
    <property type="component" value="Unassembled WGS sequence"/>
</dbReference>
<evidence type="ECO:0000256" key="3">
    <source>
        <dbReference type="SAM" id="SignalP"/>
    </source>
</evidence>
<dbReference type="SUPFAM" id="SSF75005">
    <property type="entry name" value="Arabinanase/levansucrase/invertase"/>
    <property type="match status" value="1"/>
</dbReference>